<name>A0A1L8F1T7_XENLA</name>
<dbReference type="PaxDb" id="8355-A0A1L8F1T7"/>
<dbReference type="CTD" id="108700519"/>
<dbReference type="PANTHER" id="PTHR15066:SF0">
    <property type="entry name" value="TRANSMEMBRANE PROTEIN 187"/>
    <property type="match status" value="1"/>
</dbReference>
<dbReference type="InterPro" id="IPR028066">
    <property type="entry name" value="TMEM187"/>
</dbReference>
<accession>A0A1L8F1T7</accession>
<keyword evidence="1" id="KW-1185">Reference proteome</keyword>
<dbReference type="OrthoDB" id="5973769at2759"/>
<protein>
    <submittedName>
        <fullName evidence="2">Transmembrane protein 187</fullName>
    </submittedName>
</protein>
<dbReference type="RefSeq" id="XP_018089206.2">
    <property type="nucleotide sequence ID" value="XM_018233717.2"/>
</dbReference>
<dbReference type="OMA" id="FLAMPCN"/>
<sequence length="263" mass="30615">MESTVYKDKAFWHVAAACIACLVIVNTGMLDDVSTELGYSHYAEEPVSWVPSFLAMPCNSLVNLGYILVGGYWHCQDNTAMGMKEQTRQYLKNIFSWMALIYGPVQWVRIWTQSHYSAVLDQWFTLPIFSWACIWCNTLLENWSMWHFLAVELLSFTSYFLSLLHPLGFEVALTIHILWALVSGLRAQSRYGDALSIKYLTLALTSCLGFVGLKLLDHWLAQYFVFQRFTGHFWSKVFDILQFHFAFCFLTHLSQKQHFRRNK</sequence>
<keyword evidence="2" id="KW-0812">Transmembrane</keyword>
<dbReference type="STRING" id="8355.A0A1L8F1T7"/>
<dbReference type="GeneID" id="108700519"/>
<dbReference type="Pfam" id="PF15100">
    <property type="entry name" value="TMEM187"/>
    <property type="match status" value="1"/>
</dbReference>
<dbReference type="KEGG" id="xla:108700519"/>
<dbReference type="AlphaFoldDB" id="A0A1L8F1T7"/>
<dbReference type="Proteomes" id="UP000186698">
    <property type="component" value="Chromosome 8S"/>
</dbReference>
<evidence type="ECO:0000313" key="1">
    <source>
        <dbReference type="Proteomes" id="UP000186698"/>
    </source>
</evidence>
<keyword evidence="2" id="KW-0472">Membrane</keyword>
<organism evidence="1 2">
    <name type="scientific">Xenopus laevis</name>
    <name type="common">African clawed frog</name>
    <dbReference type="NCBI Taxonomy" id="8355"/>
    <lineage>
        <taxon>Eukaryota</taxon>
        <taxon>Metazoa</taxon>
        <taxon>Chordata</taxon>
        <taxon>Craniata</taxon>
        <taxon>Vertebrata</taxon>
        <taxon>Euteleostomi</taxon>
        <taxon>Amphibia</taxon>
        <taxon>Batrachia</taxon>
        <taxon>Anura</taxon>
        <taxon>Pipoidea</taxon>
        <taxon>Pipidae</taxon>
        <taxon>Xenopodinae</taxon>
        <taxon>Xenopus</taxon>
        <taxon>Xenopus</taxon>
    </lineage>
</organism>
<proteinExistence type="predicted"/>
<reference evidence="2" key="1">
    <citation type="submission" date="2025-08" db="UniProtKB">
        <authorList>
            <consortium name="RefSeq"/>
        </authorList>
    </citation>
    <scope>IDENTIFICATION</scope>
    <source>
        <strain evidence="2">J_2021</strain>
        <tissue evidence="2">Erythrocytes</tissue>
    </source>
</reference>
<evidence type="ECO:0000313" key="2">
    <source>
        <dbReference type="RefSeq" id="XP_018089206.2"/>
    </source>
</evidence>
<gene>
    <name evidence="2" type="primary">tmem187.S</name>
</gene>
<dbReference type="PANTHER" id="PTHR15066">
    <property type="entry name" value="TRANSMEMBRANE PROTEIN 187"/>
    <property type="match status" value="1"/>
</dbReference>
<dbReference type="GO" id="GO:0030133">
    <property type="term" value="C:transport vesicle"/>
    <property type="evidence" value="ECO:0000318"/>
    <property type="project" value="GO_Central"/>
</dbReference>